<reference evidence="1 2" key="1">
    <citation type="submission" date="2017-11" db="EMBL/GenBank/DDBJ databases">
        <title>Draft Genome Sequence of Lactobacillus curieae NBRC 111893 isolated from Koso, a Japanese sugar-Vegetable Fermented Beverage.</title>
        <authorList>
            <person name="Chiou T.Y."/>
            <person name="Oshima K."/>
            <person name="Suda W."/>
            <person name="Hattori M."/>
            <person name="Takahashi T."/>
        </authorList>
    </citation>
    <scope>NUCLEOTIDE SEQUENCE [LARGE SCALE GENOMIC DNA]</scope>
    <source>
        <strain evidence="1 2">NBRC111893</strain>
    </source>
</reference>
<proteinExistence type="predicted"/>
<dbReference type="EMBL" id="BEXA01000003">
    <property type="protein sequence ID" value="GAY73314.1"/>
    <property type="molecule type" value="Genomic_DNA"/>
</dbReference>
<organism evidence="1 2">
    <name type="scientific">Lentilactobacillus kosonis</name>
    <dbReference type="NCBI Taxonomy" id="2810561"/>
    <lineage>
        <taxon>Bacteria</taxon>
        <taxon>Bacillati</taxon>
        <taxon>Bacillota</taxon>
        <taxon>Bacilli</taxon>
        <taxon>Lactobacillales</taxon>
        <taxon>Lactobacillaceae</taxon>
        <taxon>Lentilactobacillus</taxon>
    </lineage>
</organism>
<sequence length="40" mass="4569">MVIYAIALILIMVFKPSGLMGTWELSLTKAFRRKPKEVSE</sequence>
<dbReference type="Proteomes" id="UP000286974">
    <property type="component" value="Unassembled WGS sequence"/>
</dbReference>
<dbReference type="AlphaFoldDB" id="A0A401FLQ1"/>
<evidence type="ECO:0000313" key="1">
    <source>
        <dbReference type="EMBL" id="GAY73314.1"/>
    </source>
</evidence>
<accession>A0A401FLQ1</accession>
<name>A0A401FLQ1_9LACO</name>
<evidence type="ECO:0000313" key="2">
    <source>
        <dbReference type="Proteomes" id="UP000286974"/>
    </source>
</evidence>
<comment type="caution">
    <text evidence="1">The sequence shown here is derived from an EMBL/GenBank/DDBJ whole genome shotgun (WGS) entry which is preliminary data.</text>
</comment>
<gene>
    <name evidence="1" type="ORF">NBRC111893_1460</name>
</gene>
<protein>
    <submittedName>
        <fullName evidence="1">Branched-chain amino acid transport system permease protein LivM</fullName>
    </submittedName>
</protein>
<keyword evidence="2" id="KW-1185">Reference proteome</keyword>